<feature type="transmembrane region" description="Helical" evidence="2">
    <location>
        <begin position="744"/>
        <end position="766"/>
    </location>
</feature>
<feature type="compositionally biased region" description="Basic and acidic residues" evidence="1">
    <location>
        <begin position="435"/>
        <end position="451"/>
    </location>
</feature>
<feature type="compositionally biased region" description="Low complexity" evidence="1">
    <location>
        <begin position="162"/>
        <end position="171"/>
    </location>
</feature>
<evidence type="ECO:0000313" key="4">
    <source>
        <dbReference type="Proteomes" id="UP000295344"/>
    </source>
</evidence>
<evidence type="ECO:0008006" key="5">
    <source>
        <dbReference type="Google" id="ProtNLM"/>
    </source>
</evidence>
<feature type="compositionally biased region" description="Acidic residues" evidence="1">
    <location>
        <begin position="180"/>
        <end position="190"/>
    </location>
</feature>
<dbReference type="OrthoDB" id="8215557at2"/>
<feature type="compositionally biased region" description="Low complexity" evidence="1">
    <location>
        <begin position="453"/>
        <end position="469"/>
    </location>
</feature>
<feature type="compositionally biased region" description="Basic and acidic residues" evidence="1">
    <location>
        <begin position="113"/>
        <end position="135"/>
    </location>
</feature>
<comment type="caution">
    <text evidence="3">The sequence shown here is derived from an EMBL/GenBank/DDBJ whole genome shotgun (WGS) entry which is preliminary data.</text>
</comment>
<feature type="region of interest" description="Disordered" evidence="1">
    <location>
        <begin position="513"/>
        <end position="668"/>
    </location>
</feature>
<keyword evidence="4" id="KW-1185">Reference proteome</keyword>
<organism evidence="3 4">
    <name type="scientific">Amnibacterium kyonggiense</name>
    <dbReference type="NCBI Taxonomy" id="595671"/>
    <lineage>
        <taxon>Bacteria</taxon>
        <taxon>Bacillati</taxon>
        <taxon>Actinomycetota</taxon>
        <taxon>Actinomycetes</taxon>
        <taxon>Micrococcales</taxon>
        <taxon>Microbacteriaceae</taxon>
        <taxon>Amnibacterium</taxon>
    </lineage>
</organism>
<protein>
    <recommendedName>
        <fullName evidence="5">GDSL-like lipase/acylhydrolase family protein</fullName>
    </recommendedName>
</protein>
<feature type="compositionally biased region" description="Acidic residues" evidence="1">
    <location>
        <begin position="598"/>
        <end position="615"/>
    </location>
</feature>
<proteinExistence type="predicted"/>
<feature type="region of interest" description="Disordered" evidence="1">
    <location>
        <begin position="710"/>
        <end position="737"/>
    </location>
</feature>
<evidence type="ECO:0000313" key="3">
    <source>
        <dbReference type="EMBL" id="TDS74924.1"/>
    </source>
</evidence>
<feature type="compositionally biased region" description="Low complexity" evidence="1">
    <location>
        <begin position="642"/>
        <end position="652"/>
    </location>
</feature>
<feature type="compositionally biased region" description="Low complexity" evidence="1">
    <location>
        <begin position="710"/>
        <end position="723"/>
    </location>
</feature>
<keyword evidence="2" id="KW-0812">Transmembrane</keyword>
<reference evidence="3 4" key="1">
    <citation type="submission" date="2019-03" db="EMBL/GenBank/DDBJ databases">
        <title>Genomic Encyclopedia of Archaeal and Bacterial Type Strains, Phase II (KMG-II): from individual species to whole genera.</title>
        <authorList>
            <person name="Goeker M."/>
        </authorList>
    </citation>
    <scope>NUCLEOTIDE SEQUENCE [LARGE SCALE GENOMIC DNA]</scope>
    <source>
        <strain evidence="3 4">DSM 24782</strain>
    </source>
</reference>
<feature type="region of interest" description="Disordered" evidence="1">
    <location>
        <begin position="29"/>
        <end position="485"/>
    </location>
</feature>
<keyword evidence="2" id="KW-1133">Transmembrane helix</keyword>
<dbReference type="RefSeq" id="WP_133767582.1">
    <property type="nucleotide sequence ID" value="NZ_BAAARP010000001.1"/>
</dbReference>
<dbReference type="AlphaFoldDB" id="A0A4V3EAF9"/>
<feature type="compositionally biased region" description="Basic and acidic residues" evidence="1">
    <location>
        <begin position="543"/>
        <end position="555"/>
    </location>
</feature>
<feature type="compositionally biased region" description="Acidic residues" evidence="1">
    <location>
        <begin position="366"/>
        <end position="398"/>
    </location>
</feature>
<dbReference type="SUPFAM" id="SSF52266">
    <property type="entry name" value="SGNH hydrolase"/>
    <property type="match status" value="1"/>
</dbReference>
<dbReference type="InterPro" id="IPR036514">
    <property type="entry name" value="SGNH_hydro_sf"/>
</dbReference>
<feature type="compositionally biased region" description="Acidic residues" evidence="1">
    <location>
        <begin position="525"/>
        <end position="537"/>
    </location>
</feature>
<dbReference type="EMBL" id="SOAM01000004">
    <property type="protein sequence ID" value="TDS74924.1"/>
    <property type="molecule type" value="Genomic_DNA"/>
</dbReference>
<feature type="compositionally biased region" description="Low complexity" evidence="1">
    <location>
        <begin position="423"/>
        <end position="432"/>
    </location>
</feature>
<evidence type="ECO:0000256" key="1">
    <source>
        <dbReference type="SAM" id="MobiDB-lite"/>
    </source>
</evidence>
<feature type="compositionally biased region" description="Basic and acidic residues" evidence="1">
    <location>
        <begin position="204"/>
        <end position="215"/>
    </location>
</feature>
<evidence type="ECO:0000256" key="2">
    <source>
        <dbReference type="SAM" id="Phobius"/>
    </source>
</evidence>
<name>A0A4V3EAF9_9MICO</name>
<gene>
    <name evidence="3" type="ORF">CLV52_3448</name>
</gene>
<dbReference type="Proteomes" id="UP000295344">
    <property type="component" value="Unassembled WGS sequence"/>
</dbReference>
<sequence length="979" mass="99813">MSGKHDRSLDDEQSAKLLLTGPIVIRGLGRSVKDALRPGPPSRHRAFAADAEDVVGPTPVQAMLASGPTVPESGPSSAVTDAPPTRADADADAGVALSDDAGLPQTESADGLGEDRVDERPDDAESSHDAENRLEDEIESEEPSRSAGEASPDAEVHEAEVDAAAADGEPVVFERVEETAQPDESPDVGGDEVAAKDEQDEDRPEGTDTLAKDDSEQLPLAGDPTDRESASVDDAAVVADDEDRDDASAGAVENEHERPDAVVEPSADADASPAFEQQSLAGGDADEQLVEDAGIPEAEASEEAGGGYPQPELTDGSVEEAPDVDSQASEEPASDGDDPESAVGPQSDDVRSSVPDDLDATANETPEPEVEDSESFSASDEDEARDLATEEPADDGELIEASSIDDAPADRGAESDEFDLAADDSSGASDLADAPDEHEPLDQHADDHEAVPVDEAALDAAAAELLSPDAARDEAADDVDLGVEPAAIPDPVVAEFIGDRGWTTAEELYSRPITLPASGPAEPVEAVDESGIVDETSESAGASDDRTTSDDLRADEVEEAPEFEQERDPFDDAFLVPDELEQPGGPVVAEEASSSTEPELEDDPAESTDADEWASAEELLADAVIEPGPDAPPVDAGEAQEETSSAHAAETADGGTDDEPTAQHETDESVAAAELDDEAVTEPGQDAPLGPTAETATAAAVAAPAIVAAAAKAPSSRPSSTRPGGSGRPPRRPRPLRERFGREAIGIAVLVVLALVCGGLITAVVLKTQRDAAIAASEAANYTPPPLATPTPAVTGPAIAVIGDGTTSVAAQGVTTAEKWSALLGSSLDGTVSTDASSGRGYAAKGSSGGTFVQAAAKVPSNAKVVIVFGGAADANIAPLSLAKAATDTFSAVQKQAPDAKLIVVGPPISGGASDADLTQVRNTLRSAAAISKATWIDPIDAGWLPASKQSASSPSALKAEDEKTLASKMEAAVKKALG</sequence>
<dbReference type="Gene3D" id="3.40.50.1110">
    <property type="entry name" value="SGNH hydrolase"/>
    <property type="match status" value="1"/>
</dbReference>
<keyword evidence="2" id="KW-0472">Membrane</keyword>
<accession>A0A4V3EAF9</accession>